<accession>A0A9E2KM53</accession>
<dbReference type="EMBL" id="JAHLFH010000136">
    <property type="protein sequence ID" value="MBU3820022.1"/>
    <property type="molecule type" value="Genomic_DNA"/>
</dbReference>
<dbReference type="Pfam" id="PF00300">
    <property type="entry name" value="His_Phos_1"/>
    <property type="match status" value="1"/>
</dbReference>
<evidence type="ECO:0000313" key="1">
    <source>
        <dbReference type="EMBL" id="MBU3820022.1"/>
    </source>
</evidence>
<evidence type="ECO:0000313" key="2">
    <source>
        <dbReference type="Proteomes" id="UP000824178"/>
    </source>
</evidence>
<dbReference type="GO" id="GO:0005737">
    <property type="term" value="C:cytoplasm"/>
    <property type="evidence" value="ECO:0007669"/>
    <property type="project" value="TreeGrafter"/>
</dbReference>
<dbReference type="Gene3D" id="3.40.50.1240">
    <property type="entry name" value="Phosphoglycerate mutase-like"/>
    <property type="match status" value="1"/>
</dbReference>
<dbReference type="PANTHER" id="PTHR48100:SF59">
    <property type="entry name" value="ADENOSYLCOBALAMIN_ALPHA-RIBAZOLE PHOSPHATASE"/>
    <property type="match status" value="1"/>
</dbReference>
<dbReference type="AlphaFoldDB" id="A0A9E2KM53"/>
<organism evidence="1 2">
    <name type="scientific">Candidatus Faecalibacterium intestinavium</name>
    <dbReference type="NCBI Taxonomy" id="2838580"/>
    <lineage>
        <taxon>Bacteria</taxon>
        <taxon>Bacillati</taxon>
        <taxon>Bacillota</taxon>
        <taxon>Clostridia</taxon>
        <taxon>Eubacteriales</taxon>
        <taxon>Oscillospiraceae</taxon>
        <taxon>Faecalibacterium</taxon>
    </lineage>
</organism>
<comment type="caution">
    <text evidence="1">The sequence shown here is derived from an EMBL/GenBank/DDBJ whole genome shotgun (WGS) entry which is preliminary data.</text>
</comment>
<proteinExistence type="predicted"/>
<reference evidence="1" key="2">
    <citation type="submission" date="2021-04" db="EMBL/GenBank/DDBJ databases">
        <authorList>
            <person name="Gilroy R."/>
        </authorList>
    </citation>
    <scope>NUCLEOTIDE SEQUENCE</scope>
    <source>
        <strain evidence="1">742</strain>
    </source>
</reference>
<dbReference type="SUPFAM" id="SSF53254">
    <property type="entry name" value="Phosphoglycerate mutase-like"/>
    <property type="match status" value="1"/>
</dbReference>
<gene>
    <name evidence="1" type="ORF">H9864_06605</name>
</gene>
<dbReference type="InterPro" id="IPR050275">
    <property type="entry name" value="PGM_Phosphatase"/>
</dbReference>
<protein>
    <submittedName>
        <fullName evidence="1">Histidine phosphatase family protein</fullName>
    </submittedName>
</protein>
<dbReference type="InterPro" id="IPR029033">
    <property type="entry name" value="His_PPase_superfam"/>
</dbReference>
<dbReference type="InterPro" id="IPR013078">
    <property type="entry name" value="His_Pase_superF_clade-1"/>
</dbReference>
<name>A0A9E2KM53_9FIRM</name>
<dbReference type="Proteomes" id="UP000824178">
    <property type="component" value="Unassembled WGS sequence"/>
</dbReference>
<dbReference type="PANTHER" id="PTHR48100">
    <property type="entry name" value="BROAD-SPECIFICITY PHOSPHATASE YOR283W-RELATED"/>
    <property type="match status" value="1"/>
</dbReference>
<sequence length="221" mass="24763">MKTFKLHLIRHGLTAGNLEGRYIGSGTDLPLCDEGRAQLAELQARFRYPEVDTVFASPLVRAVETAAILFPGAAHQFTVQDLREAGFGVFENRPVKELVKDEDYKRWITPGSGYTPDGAEPVADFHRRCGEALLKLFEYQIRMDIPEAACVTHGGVIVSMLSQHALPSRRPEQWMADPGCGYTLQTDIQLWMRDKLVEAIDILPLGYADTLRYQAEAEQGR</sequence>
<dbReference type="CDD" id="cd07067">
    <property type="entry name" value="HP_PGM_like"/>
    <property type="match status" value="1"/>
</dbReference>
<dbReference type="GO" id="GO:0016791">
    <property type="term" value="F:phosphatase activity"/>
    <property type="evidence" value="ECO:0007669"/>
    <property type="project" value="TreeGrafter"/>
</dbReference>
<dbReference type="SMART" id="SM00855">
    <property type="entry name" value="PGAM"/>
    <property type="match status" value="1"/>
</dbReference>
<reference evidence="1" key="1">
    <citation type="journal article" date="2021" name="PeerJ">
        <title>Extensive microbial diversity within the chicken gut microbiome revealed by metagenomics and culture.</title>
        <authorList>
            <person name="Gilroy R."/>
            <person name="Ravi A."/>
            <person name="Getino M."/>
            <person name="Pursley I."/>
            <person name="Horton D.L."/>
            <person name="Alikhan N.F."/>
            <person name="Baker D."/>
            <person name="Gharbi K."/>
            <person name="Hall N."/>
            <person name="Watson M."/>
            <person name="Adriaenssens E.M."/>
            <person name="Foster-Nyarko E."/>
            <person name="Jarju S."/>
            <person name="Secka A."/>
            <person name="Antonio M."/>
            <person name="Oren A."/>
            <person name="Chaudhuri R.R."/>
            <person name="La Ragione R."/>
            <person name="Hildebrand F."/>
            <person name="Pallen M.J."/>
        </authorList>
    </citation>
    <scope>NUCLEOTIDE SEQUENCE</scope>
    <source>
        <strain evidence="1">742</strain>
    </source>
</reference>